<evidence type="ECO:0000256" key="3">
    <source>
        <dbReference type="ARBA" id="ARBA00012929"/>
    </source>
</evidence>
<keyword evidence="6" id="KW-0521">NADP</keyword>
<evidence type="ECO:0000256" key="2">
    <source>
        <dbReference type="ARBA" id="ARBA00010944"/>
    </source>
</evidence>
<dbReference type="PANTHER" id="PTHR10491">
    <property type="entry name" value="DTDP-4-DEHYDRORHAMNOSE REDUCTASE"/>
    <property type="match status" value="1"/>
</dbReference>
<evidence type="ECO:0000256" key="6">
    <source>
        <dbReference type="RuleBase" id="RU364082"/>
    </source>
</evidence>
<dbReference type="PANTHER" id="PTHR10491:SF4">
    <property type="entry name" value="METHIONINE ADENOSYLTRANSFERASE 2 SUBUNIT BETA"/>
    <property type="match status" value="1"/>
</dbReference>
<comment type="similarity">
    <text evidence="2 6">Belongs to the dTDP-4-dehydrorhamnose reductase family.</text>
</comment>
<comment type="pathway">
    <text evidence="1 6">Carbohydrate biosynthesis; dTDP-L-rhamnose biosynthesis.</text>
</comment>
<dbReference type="GO" id="GO:0005829">
    <property type="term" value="C:cytosol"/>
    <property type="evidence" value="ECO:0007669"/>
    <property type="project" value="TreeGrafter"/>
</dbReference>
<comment type="caution">
    <text evidence="8">The sequence shown here is derived from an EMBL/GenBank/DDBJ whole genome shotgun (WGS) entry which is preliminary data.</text>
</comment>
<dbReference type="SUPFAM" id="SSF51735">
    <property type="entry name" value="NAD(P)-binding Rossmann-fold domains"/>
    <property type="match status" value="1"/>
</dbReference>
<dbReference type="AlphaFoldDB" id="A0A5T0K7Y7"/>
<comment type="function">
    <text evidence="6">Catalyzes the reduction of dTDP-6-deoxy-L-lyxo-4-hexulose to yield dTDP-L-rhamnose.</text>
</comment>
<name>A0A5T0K7Y7_CAMCO</name>
<dbReference type="Gene3D" id="3.40.50.720">
    <property type="entry name" value="NAD(P)-binding Rossmann-like Domain"/>
    <property type="match status" value="1"/>
</dbReference>
<reference evidence="8" key="1">
    <citation type="submission" date="2019-04" db="EMBL/GenBank/DDBJ databases">
        <authorList>
            <consortium name="NARMS: The National Antimicrobial Resistance Monitoring System"/>
        </authorList>
    </citation>
    <scope>NUCLEOTIDE SEQUENCE</scope>
    <source>
        <strain evidence="8">FSIS11918841</strain>
    </source>
</reference>
<gene>
    <name evidence="8" type="primary">rfbD</name>
    <name evidence="8" type="ORF">E5B41_09040</name>
</gene>
<dbReference type="EC" id="1.1.1.133" evidence="3 6"/>
<evidence type="ECO:0000313" key="8">
    <source>
        <dbReference type="EMBL" id="EAJ9870644.1"/>
    </source>
</evidence>
<comment type="catalytic activity">
    <reaction evidence="5">
        <text>dTDP-beta-L-rhamnose + NADP(+) = dTDP-4-dehydro-beta-L-rhamnose + NADPH + H(+)</text>
        <dbReference type="Rhea" id="RHEA:21796"/>
        <dbReference type="ChEBI" id="CHEBI:15378"/>
        <dbReference type="ChEBI" id="CHEBI:57510"/>
        <dbReference type="ChEBI" id="CHEBI:57783"/>
        <dbReference type="ChEBI" id="CHEBI:58349"/>
        <dbReference type="ChEBI" id="CHEBI:62830"/>
        <dbReference type="EC" id="1.1.1.133"/>
    </reaction>
</comment>
<organism evidence="8">
    <name type="scientific">Campylobacter coli</name>
    <dbReference type="NCBI Taxonomy" id="195"/>
    <lineage>
        <taxon>Bacteria</taxon>
        <taxon>Pseudomonadati</taxon>
        <taxon>Campylobacterota</taxon>
        <taxon>Epsilonproteobacteria</taxon>
        <taxon>Campylobacterales</taxon>
        <taxon>Campylobacteraceae</taxon>
        <taxon>Campylobacter</taxon>
    </lineage>
</organism>
<dbReference type="InterPro" id="IPR029903">
    <property type="entry name" value="RmlD-like-bd"/>
</dbReference>
<evidence type="ECO:0000256" key="4">
    <source>
        <dbReference type="ARBA" id="ARBA00017099"/>
    </source>
</evidence>
<evidence type="ECO:0000256" key="5">
    <source>
        <dbReference type="ARBA" id="ARBA00048200"/>
    </source>
</evidence>
<dbReference type="NCBIfam" id="TIGR01214">
    <property type="entry name" value="rmlD"/>
    <property type="match status" value="1"/>
</dbReference>
<sequence>QINIQDKNLLEYFIDKYKFDYIINCAAYTDVNLAEVKQKEAYMLNYNSVENIADLTKKYNLTFIHISTDYVFDGKSCTPYKENDKTKPLNVYGKSKLRGEQVIVDINPKNTIVIRTSWLYSNYKGNFVHTVRNLGKKKGEINVVYDQIGTPTYARDLAEVILNILPYIQNDKPEIYHYSNEGIASWYDFAKEIMKLSQLGCNIKPIESKDFLALAPRPSYSVLNKQKIKEKFHIEIPYWRDSLEKCISMLQKDDIL</sequence>
<dbReference type="Gene3D" id="3.90.25.10">
    <property type="entry name" value="UDP-galactose 4-epimerase, domain 1"/>
    <property type="match status" value="1"/>
</dbReference>
<dbReference type="GO" id="GO:0008831">
    <property type="term" value="F:dTDP-4-dehydrorhamnose reductase activity"/>
    <property type="evidence" value="ECO:0007669"/>
    <property type="project" value="UniProtKB-EC"/>
</dbReference>
<evidence type="ECO:0000256" key="1">
    <source>
        <dbReference type="ARBA" id="ARBA00004781"/>
    </source>
</evidence>
<dbReference type="EMBL" id="AACCAF010000097">
    <property type="protein sequence ID" value="EAJ9870644.1"/>
    <property type="molecule type" value="Genomic_DNA"/>
</dbReference>
<feature type="non-terminal residue" evidence="8">
    <location>
        <position position="1"/>
    </location>
</feature>
<dbReference type="CDD" id="cd05254">
    <property type="entry name" value="dTDP_HR_like_SDR_e"/>
    <property type="match status" value="1"/>
</dbReference>
<protein>
    <recommendedName>
        <fullName evidence="4 6">dTDP-4-dehydrorhamnose reductase</fullName>
        <ecNumber evidence="3 6">1.1.1.133</ecNumber>
    </recommendedName>
</protein>
<dbReference type="InterPro" id="IPR005913">
    <property type="entry name" value="dTDP_dehydrorham_reduct"/>
</dbReference>
<accession>A0A5T0K7Y7</accession>
<dbReference type="GO" id="GO:0019305">
    <property type="term" value="P:dTDP-rhamnose biosynthetic process"/>
    <property type="evidence" value="ECO:0007669"/>
    <property type="project" value="UniProtKB-UniPathway"/>
</dbReference>
<keyword evidence="6 8" id="KW-0560">Oxidoreductase</keyword>
<proteinExistence type="inferred from homology"/>
<dbReference type="Pfam" id="PF04321">
    <property type="entry name" value="RmlD_sub_bind"/>
    <property type="match status" value="1"/>
</dbReference>
<dbReference type="InterPro" id="IPR036291">
    <property type="entry name" value="NAD(P)-bd_dom_sf"/>
</dbReference>
<dbReference type="UniPathway" id="UPA00124"/>
<evidence type="ECO:0000259" key="7">
    <source>
        <dbReference type="Pfam" id="PF04321"/>
    </source>
</evidence>
<feature type="domain" description="RmlD-like substrate binding" evidence="7">
    <location>
        <begin position="1"/>
        <end position="250"/>
    </location>
</feature>